<dbReference type="Gene3D" id="1.10.1040.10">
    <property type="entry name" value="N-(1-d-carboxylethyl)-l-norvaline Dehydrogenase, domain 2"/>
    <property type="match status" value="1"/>
</dbReference>
<protein>
    <recommendedName>
        <fullName evidence="5">Mannitol 2-dehydrogenase</fullName>
        <ecNumber evidence="4">1.1.1.67</ecNumber>
    </recommendedName>
</protein>
<evidence type="ECO:0000256" key="4">
    <source>
        <dbReference type="ARBA" id="ARBA00038970"/>
    </source>
</evidence>
<dbReference type="InterPro" id="IPR008927">
    <property type="entry name" value="6-PGluconate_DH-like_C_sf"/>
</dbReference>
<dbReference type="InterPro" id="IPR050988">
    <property type="entry name" value="Mannitol_DH/Oxidoreductase"/>
</dbReference>
<dbReference type="SUPFAM" id="SSF48179">
    <property type="entry name" value="6-phosphogluconate dehydrogenase C-terminal domain-like"/>
    <property type="match status" value="1"/>
</dbReference>
<comment type="caution">
    <text evidence="9">The sequence shown here is derived from an EMBL/GenBank/DDBJ whole genome shotgun (WGS) entry which is preliminary data.</text>
</comment>
<dbReference type="Pfam" id="PF01232">
    <property type="entry name" value="Mannitol_dh"/>
    <property type="match status" value="1"/>
</dbReference>
<evidence type="ECO:0000256" key="3">
    <source>
        <dbReference type="ARBA" id="ARBA00023027"/>
    </source>
</evidence>
<evidence type="ECO:0000256" key="2">
    <source>
        <dbReference type="ARBA" id="ARBA00023002"/>
    </source>
</evidence>
<dbReference type="InterPro" id="IPR000669">
    <property type="entry name" value="Mannitol_DH"/>
</dbReference>
<dbReference type="EMBL" id="JAQQWP010000002">
    <property type="protein sequence ID" value="KAK8130792.1"/>
    <property type="molecule type" value="Genomic_DNA"/>
</dbReference>
<dbReference type="GO" id="GO:0050086">
    <property type="term" value="F:mannitol 2-dehydrogenase activity"/>
    <property type="evidence" value="ECO:0007669"/>
    <property type="project" value="UniProtKB-EC"/>
</dbReference>
<name>A0AAW0RA72_9PEZI</name>
<dbReference type="AlphaFoldDB" id="A0AAW0RA72"/>
<dbReference type="PANTHER" id="PTHR43362:SF1">
    <property type="entry name" value="MANNITOL DEHYDROGENASE 2-RELATED"/>
    <property type="match status" value="1"/>
</dbReference>
<feature type="domain" description="Mannitol dehydrogenase N-terminal" evidence="7">
    <location>
        <begin position="40"/>
        <end position="290"/>
    </location>
</feature>
<keyword evidence="10" id="KW-1185">Reference proteome</keyword>
<dbReference type="InterPro" id="IPR013131">
    <property type="entry name" value="Mannitol_DH_N"/>
</dbReference>
<evidence type="ECO:0000259" key="8">
    <source>
        <dbReference type="Pfam" id="PF08125"/>
    </source>
</evidence>
<keyword evidence="2" id="KW-0560">Oxidoreductase</keyword>
<evidence type="ECO:0000256" key="6">
    <source>
        <dbReference type="ARBA" id="ARBA00047733"/>
    </source>
</evidence>
<evidence type="ECO:0000313" key="9">
    <source>
        <dbReference type="EMBL" id="KAK8130792.1"/>
    </source>
</evidence>
<gene>
    <name evidence="9" type="ORF">PG999_003172</name>
</gene>
<dbReference type="Gene3D" id="3.40.50.720">
    <property type="entry name" value="NAD(P)-binding Rossmann-like Domain"/>
    <property type="match status" value="1"/>
</dbReference>
<accession>A0AAW0RA72</accession>
<dbReference type="Pfam" id="PF08125">
    <property type="entry name" value="Mannitol_dh_C"/>
    <property type="match status" value="1"/>
</dbReference>
<keyword evidence="3" id="KW-0520">NAD</keyword>
<proteinExistence type="inferred from homology"/>
<feature type="domain" description="Mannitol dehydrogenase C-terminal" evidence="8">
    <location>
        <begin position="302"/>
        <end position="497"/>
    </location>
</feature>
<comment type="similarity">
    <text evidence="1">Belongs to the mannitol dehydrogenase family.</text>
</comment>
<dbReference type="PANTHER" id="PTHR43362">
    <property type="entry name" value="MANNITOL DEHYDROGENASE DSF1-RELATED"/>
    <property type="match status" value="1"/>
</dbReference>
<sequence length="510" mass="57125">MPHSLSPSALRLSNKNLPEICSRNTEVEACSYSRDNLKHGIVHVGVGGFHRAHLAVYVDKLLSQFDLKDWSICGVGITQWDAPMRDALKPQDYLYTVIERSDQGSQPKVMGCLTDFLLAQDDAEAVIAKMADPQTHIVSMTITESGYFYNENTHELEAHKPEIQADLKGDGPPRTIFGFLFAAQARRHAAGLKPFTVLSCDNMQGNGSISRSMLLSFAKLKDPAIHAWLEKEGAFPNSMVDRITPRTVEEHKTFLADTFGIEDGWPVVTEPFMQWVLEDQFSDGRPPFEKVGVQVVKTLHEVEQFEMHKLRLLNASHSALAYLAYLSGFEYVHDVIADPVFNSYIINMMQHEVRPLLPEIEGVDIDQYCKTLLARFGNPTLRDEVVRLCLGGSGKFPQFIMPSIAEQIRRAPSNPADGAPLRRLTLAVAGWFRFSNAIDEHGNPIKVNDPMADELQAKAREGGQKPHVLLGIKMLFGDDLRGDERFVRELTDAMESLYTVGARKTLENYV</sequence>
<dbReference type="InterPro" id="IPR036291">
    <property type="entry name" value="NAD(P)-bd_dom_sf"/>
</dbReference>
<dbReference type="InterPro" id="IPR013328">
    <property type="entry name" value="6PGD_dom2"/>
</dbReference>
<reference evidence="9 10" key="1">
    <citation type="submission" date="2023-01" db="EMBL/GenBank/DDBJ databases">
        <title>Analysis of 21 Apiospora genomes using comparative genomics revels a genus with tremendous synthesis potential of carbohydrate active enzymes and secondary metabolites.</title>
        <authorList>
            <person name="Sorensen T."/>
        </authorList>
    </citation>
    <scope>NUCLEOTIDE SEQUENCE [LARGE SCALE GENOMIC DNA]</scope>
    <source>
        <strain evidence="9 10">CBS 117206</strain>
    </source>
</reference>
<evidence type="ECO:0000256" key="1">
    <source>
        <dbReference type="ARBA" id="ARBA00006541"/>
    </source>
</evidence>
<dbReference type="EC" id="1.1.1.67" evidence="4"/>
<dbReference type="GO" id="GO:0046029">
    <property type="term" value="F:mannitol dehydrogenase activity"/>
    <property type="evidence" value="ECO:0007669"/>
    <property type="project" value="TreeGrafter"/>
</dbReference>
<evidence type="ECO:0000259" key="7">
    <source>
        <dbReference type="Pfam" id="PF01232"/>
    </source>
</evidence>
<dbReference type="FunFam" id="3.40.50.720:FF:000129">
    <property type="entry name" value="D-mannonate oxidoreductase"/>
    <property type="match status" value="1"/>
</dbReference>
<dbReference type="PRINTS" id="PR00084">
    <property type="entry name" value="MTLDHDRGNASE"/>
</dbReference>
<dbReference type="InterPro" id="IPR013118">
    <property type="entry name" value="Mannitol_DH_C"/>
</dbReference>
<comment type="catalytic activity">
    <reaction evidence="6">
        <text>D-mannitol + NAD(+) = D-fructose + NADH + H(+)</text>
        <dbReference type="Rhea" id="RHEA:12084"/>
        <dbReference type="ChEBI" id="CHEBI:15378"/>
        <dbReference type="ChEBI" id="CHEBI:16899"/>
        <dbReference type="ChEBI" id="CHEBI:37721"/>
        <dbReference type="ChEBI" id="CHEBI:57540"/>
        <dbReference type="ChEBI" id="CHEBI:57945"/>
        <dbReference type="EC" id="1.1.1.67"/>
    </reaction>
</comment>
<evidence type="ECO:0000313" key="10">
    <source>
        <dbReference type="Proteomes" id="UP001392437"/>
    </source>
</evidence>
<dbReference type="Proteomes" id="UP001392437">
    <property type="component" value="Unassembled WGS sequence"/>
</dbReference>
<evidence type="ECO:0000256" key="5">
    <source>
        <dbReference type="ARBA" id="ARBA00040250"/>
    </source>
</evidence>
<organism evidence="9 10">
    <name type="scientific">Apiospora kogelbergensis</name>
    <dbReference type="NCBI Taxonomy" id="1337665"/>
    <lineage>
        <taxon>Eukaryota</taxon>
        <taxon>Fungi</taxon>
        <taxon>Dikarya</taxon>
        <taxon>Ascomycota</taxon>
        <taxon>Pezizomycotina</taxon>
        <taxon>Sordariomycetes</taxon>
        <taxon>Xylariomycetidae</taxon>
        <taxon>Amphisphaeriales</taxon>
        <taxon>Apiosporaceae</taxon>
        <taxon>Apiospora</taxon>
    </lineage>
</organism>
<dbReference type="SUPFAM" id="SSF51735">
    <property type="entry name" value="NAD(P)-binding Rossmann-fold domains"/>
    <property type="match status" value="1"/>
</dbReference>